<organism evidence="7 8">
    <name type="scientific">Zostera marina</name>
    <name type="common">Eelgrass</name>
    <dbReference type="NCBI Taxonomy" id="29655"/>
    <lineage>
        <taxon>Eukaryota</taxon>
        <taxon>Viridiplantae</taxon>
        <taxon>Streptophyta</taxon>
        <taxon>Embryophyta</taxon>
        <taxon>Tracheophyta</taxon>
        <taxon>Spermatophyta</taxon>
        <taxon>Magnoliopsida</taxon>
        <taxon>Liliopsida</taxon>
        <taxon>Zosteraceae</taxon>
        <taxon>Zostera</taxon>
    </lineage>
</organism>
<dbReference type="GO" id="GO:0005694">
    <property type="term" value="C:chromosome"/>
    <property type="evidence" value="ECO:0007669"/>
    <property type="project" value="UniProtKB-SubCell"/>
</dbReference>
<keyword evidence="5" id="KW-0472">Membrane</keyword>
<reference evidence="8" key="1">
    <citation type="journal article" date="2016" name="Nature">
        <title>The genome of the seagrass Zostera marina reveals angiosperm adaptation to the sea.</title>
        <authorList>
            <person name="Olsen J.L."/>
            <person name="Rouze P."/>
            <person name="Verhelst B."/>
            <person name="Lin Y.-C."/>
            <person name="Bayer T."/>
            <person name="Collen J."/>
            <person name="Dattolo E."/>
            <person name="De Paoli E."/>
            <person name="Dittami S."/>
            <person name="Maumus F."/>
            <person name="Michel G."/>
            <person name="Kersting A."/>
            <person name="Lauritano C."/>
            <person name="Lohaus R."/>
            <person name="Toepel M."/>
            <person name="Tonon T."/>
            <person name="Vanneste K."/>
            <person name="Amirebrahimi M."/>
            <person name="Brakel J."/>
            <person name="Bostroem C."/>
            <person name="Chovatia M."/>
            <person name="Grimwood J."/>
            <person name="Jenkins J.W."/>
            <person name="Jueterbock A."/>
            <person name="Mraz A."/>
            <person name="Stam W.T."/>
            <person name="Tice H."/>
            <person name="Bornberg-Bauer E."/>
            <person name="Green P.J."/>
            <person name="Pearson G.A."/>
            <person name="Procaccini G."/>
            <person name="Duarte C.M."/>
            <person name="Schmutz J."/>
            <person name="Reusch T.B.H."/>
            <person name="Van de Peer Y."/>
        </authorList>
    </citation>
    <scope>NUCLEOTIDE SEQUENCE [LARGE SCALE GENOMIC DNA]</scope>
    <source>
        <strain evidence="8">cv. Finnish</strain>
    </source>
</reference>
<keyword evidence="2 3" id="KW-0539">Nucleus</keyword>
<name>A0A0K9Q3P5_ZOSMR</name>
<dbReference type="SUPFAM" id="SSF88697">
    <property type="entry name" value="PUA domain-like"/>
    <property type="match status" value="1"/>
</dbReference>
<dbReference type="InterPro" id="IPR003105">
    <property type="entry name" value="SRA_YDG"/>
</dbReference>
<dbReference type="InterPro" id="IPR015947">
    <property type="entry name" value="PUA-like_sf"/>
</dbReference>
<evidence type="ECO:0000256" key="3">
    <source>
        <dbReference type="PROSITE-ProRule" id="PRU00358"/>
    </source>
</evidence>
<protein>
    <recommendedName>
        <fullName evidence="6">YDG domain-containing protein</fullName>
    </recommendedName>
</protein>
<evidence type="ECO:0000256" key="1">
    <source>
        <dbReference type="ARBA" id="ARBA00004286"/>
    </source>
</evidence>
<feature type="region of interest" description="Disordered" evidence="4">
    <location>
        <begin position="1"/>
        <end position="35"/>
    </location>
</feature>
<dbReference type="GO" id="GO:0003690">
    <property type="term" value="F:double-stranded DNA binding"/>
    <property type="evidence" value="ECO:0000318"/>
    <property type="project" value="GO_Central"/>
</dbReference>
<dbReference type="AlphaFoldDB" id="A0A0K9Q3P5"/>
<feature type="domain" description="YDG" evidence="6">
    <location>
        <begin position="106"/>
        <end position="254"/>
    </location>
</feature>
<evidence type="ECO:0000256" key="4">
    <source>
        <dbReference type="SAM" id="MobiDB-lite"/>
    </source>
</evidence>
<evidence type="ECO:0000259" key="6">
    <source>
        <dbReference type="PROSITE" id="PS51015"/>
    </source>
</evidence>
<dbReference type="Pfam" id="PF02182">
    <property type="entry name" value="SAD_SRA"/>
    <property type="match status" value="1"/>
</dbReference>
<dbReference type="GO" id="GO:0005634">
    <property type="term" value="C:nucleus"/>
    <property type="evidence" value="ECO:0007669"/>
    <property type="project" value="UniProtKB-SubCell"/>
</dbReference>
<dbReference type="Proteomes" id="UP000036987">
    <property type="component" value="Unassembled WGS sequence"/>
</dbReference>
<dbReference type="GO" id="GO:0042054">
    <property type="term" value="F:histone methyltransferase activity"/>
    <property type="evidence" value="ECO:0000318"/>
    <property type="project" value="GO_Central"/>
</dbReference>
<dbReference type="PANTHER" id="PTHR45660">
    <property type="entry name" value="HISTONE-LYSINE N-METHYLTRANSFERASE SETMAR"/>
    <property type="match status" value="1"/>
</dbReference>
<keyword evidence="8" id="KW-1185">Reference proteome</keyword>
<dbReference type="PANTHER" id="PTHR45660:SF3">
    <property type="entry name" value="HISTONE-LYSINE N-METHYLTRANSFERASE FAMILY MEMBER SUVH9"/>
    <property type="match status" value="1"/>
</dbReference>
<dbReference type="EMBL" id="LFYR01000113">
    <property type="protein sequence ID" value="KMZ75896.1"/>
    <property type="molecule type" value="Genomic_DNA"/>
</dbReference>
<dbReference type="Gene3D" id="2.30.280.10">
    <property type="entry name" value="SRA-YDG"/>
    <property type="match status" value="1"/>
</dbReference>
<feature type="compositionally biased region" description="Low complexity" evidence="4">
    <location>
        <begin position="8"/>
        <end position="22"/>
    </location>
</feature>
<evidence type="ECO:0000313" key="8">
    <source>
        <dbReference type="Proteomes" id="UP000036987"/>
    </source>
</evidence>
<sequence length="414" mass="46727">MDLPLPPGFSSHRSSPSSSSQPNMKRNHTPRSAEMVRVSNLNDEEKIYFRNLVRRRSMMYDSLSRVLLLVDGERIDSKSRTSANLMPATGMTSRGLSLNRDKRVIGSIPGINIGDIFFFRVELCVLGLDGQTQAGIDSVAASQSPNGEPIATSIVVSGGYEDDKDTGNVIIYTGQGGKMPSNFKHSVDQKLTSGNLALERSLNYGIEIRVIRGFKFARSPSGKIYLYDGLYRVVKYWMDVGKYLGKIRDLKMLDLGGWRFENQAHAWWKMKLSYKNATVLVCFFNLITVLLLLQGLFYVPTTNTSGNLLSDQHDVNNVSEKIQYKMEYEKMRLALEPTDLIERVKQIQQESNVDDTEAAEAVTAASDLSKRLKDFQTMNDAKNPKALEEWRVRKMERLRQREIGRNETSSIAQA</sequence>
<evidence type="ECO:0000256" key="5">
    <source>
        <dbReference type="SAM" id="Phobius"/>
    </source>
</evidence>
<keyword evidence="5" id="KW-1133">Transmembrane helix</keyword>
<comment type="caution">
    <text evidence="7">The sequence shown here is derived from an EMBL/GenBank/DDBJ whole genome shotgun (WGS) entry which is preliminary data.</text>
</comment>
<dbReference type="InterPro" id="IPR051357">
    <property type="entry name" value="H3K9_HMTase_SUVAR3-9"/>
</dbReference>
<accession>A0A0K9Q3P5</accession>
<dbReference type="SMART" id="SM00466">
    <property type="entry name" value="SRA"/>
    <property type="match status" value="1"/>
</dbReference>
<proteinExistence type="predicted"/>
<comment type="subcellular location">
    <subcellularLocation>
        <location evidence="1">Chromosome</location>
    </subcellularLocation>
    <subcellularLocation>
        <location evidence="3">Nucleus</location>
    </subcellularLocation>
</comment>
<gene>
    <name evidence="7" type="ORF">ZOSMA_10G01650</name>
</gene>
<dbReference type="OrthoDB" id="994207at2759"/>
<evidence type="ECO:0000313" key="7">
    <source>
        <dbReference type="EMBL" id="KMZ75896.1"/>
    </source>
</evidence>
<evidence type="ECO:0000256" key="2">
    <source>
        <dbReference type="ARBA" id="ARBA00023242"/>
    </source>
</evidence>
<dbReference type="InterPro" id="IPR036987">
    <property type="entry name" value="SRA-YDG_sf"/>
</dbReference>
<dbReference type="PROSITE" id="PS51015">
    <property type="entry name" value="YDG"/>
    <property type="match status" value="1"/>
</dbReference>
<keyword evidence="5" id="KW-0812">Transmembrane</keyword>
<feature type="transmembrane region" description="Helical" evidence="5">
    <location>
        <begin position="277"/>
        <end position="299"/>
    </location>
</feature>
<dbReference type="STRING" id="29655.A0A0K9Q3P5"/>